<evidence type="ECO:0000256" key="1">
    <source>
        <dbReference type="SAM" id="MobiDB-lite"/>
    </source>
</evidence>
<accession>A0A426XV51</accession>
<sequence length="172" mass="18350">MPQTIGTRSLAYGGCRCWHVKSLLAWPQLHVVVACSCDYCHCGCGQPLVANPRAAAAYARLTQHPACAVGNVTTTVSPLCAHAAECSVARVDLGGRKRRSNDCNRRSKGCYVSVALRKKTLATPKGHQRLRAATTTAVAVEGDMGCDHKGSSSGRIGKKLSLDSEERRDNLS</sequence>
<gene>
    <name evidence="2" type="ORF">B296_00041367</name>
</gene>
<evidence type="ECO:0000313" key="3">
    <source>
        <dbReference type="Proteomes" id="UP000287651"/>
    </source>
</evidence>
<dbReference type="EMBL" id="AMZH03017187">
    <property type="protein sequence ID" value="RRT43393.1"/>
    <property type="molecule type" value="Genomic_DNA"/>
</dbReference>
<feature type="region of interest" description="Disordered" evidence="1">
    <location>
        <begin position="143"/>
        <end position="172"/>
    </location>
</feature>
<dbReference type="Proteomes" id="UP000287651">
    <property type="component" value="Unassembled WGS sequence"/>
</dbReference>
<evidence type="ECO:0000313" key="2">
    <source>
        <dbReference type="EMBL" id="RRT43393.1"/>
    </source>
</evidence>
<proteinExistence type="predicted"/>
<name>A0A426XV51_ENSVE</name>
<feature type="compositionally biased region" description="Basic and acidic residues" evidence="1">
    <location>
        <begin position="160"/>
        <end position="172"/>
    </location>
</feature>
<organism evidence="2 3">
    <name type="scientific">Ensete ventricosum</name>
    <name type="common">Abyssinian banana</name>
    <name type="synonym">Musa ensete</name>
    <dbReference type="NCBI Taxonomy" id="4639"/>
    <lineage>
        <taxon>Eukaryota</taxon>
        <taxon>Viridiplantae</taxon>
        <taxon>Streptophyta</taxon>
        <taxon>Embryophyta</taxon>
        <taxon>Tracheophyta</taxon>
        <taxon>Spermatophyta</taxon>
        <taxon>Magnoliopsida</taxon>
        <taxon>Liliopsida</taxon>
        <taxon>Zingiberales</taxon>
        <taxon>Musaceae</taxon>
        <taxon>Ensete</taxon>
    </lineage>
</organism>
<protein>
    <submittedName>
        <fullName evidence="2">Uncharacterized protein</fullName>
    </submittedName>
</protein>
<comment type="caution">
    <text evidence="2">The sequence shown here is derived from an EMBL/GenBank/DDBJ whole genome shotgun (WGS) entry which is preliminary data.</text>
</comment>
<reference evidence="2 3" key="1">
    <citation type="journal article" date="2014" name="Agronomy (Basel)">
        <title>A Draft Genome Sequence for Ensete ventricosum, the Drought-Tolerant Tree Against Hunger.</title>
        <authorList>
            <person name="Harrison J."/>
            <person name="Moore K.A."/>
            <person name="Paszkiewicz K."/>
            <person name="Jones T."/>
            <person name="Grant M."/>
            <person name="Ambacheew D."/>
            <person name="Muzemil S."/>
            <person name="Studholme D.J."/>
        </authorList>
    </citation>
    <scope>NUCLEOTIDE SEQUENCE [LARGE SCALE GENOMIC DNA]</scope>
</reference>
<dbReference type="AlphaFoldDB" id="A0A426XV51"/>